<keyword evidence="10 11" id="KW-0411">Iron-sulfur</keyword>
<dbReference type="InterPro" id="IPR023455">
    <property type="entry name" value="Dihydroorotate_DHASE_ETsu"/>
</dbReference>
<comment type="caution">
    <text evidence="15">The sequence shown here is derived from an EMBL/GenBank/DDBJ whole genome shotgun (WGS) entry which is preliminary data.</text>
</comment>
<dbReference type="GO" id="GO:0051537">
    <property type="term" value="F:2 iron, 2 sulfur cluster binding"/>
    <property type="evidence" value="ECO:0007669"/>
    <property type="project" value="UniProtKB-KW"/>
</dbReference>
<keyword evidence="9 11" id="KW-0408">Iron</keyword>
<dbReference type="Pfam" id="PF10418">
    <property type="entry name" value="DHODB_Fe-S_bind"/>
    <property type="match status" value="1"/>
</dbReference>
<comment type="cofactor">
    <cofactor evidence="11 12">
        <name>FAD</name>
        <dbReference type="ChEBI" id="CHEBI:57692"/>
    </cofactor>
    <text evidence="11 12">Binds 1 FAD per subunit.</text>
</comment>
<keyword evidence="6 11" id="KW-0274">FAD</keyword>
<evidence type="ECO:0000256" key="11">
    <source>
        <dbReference type="HAMAP-Rule" id="MF_01211"/>
    </source>
</evidence>
<keyword evidence="16" id="KW-1185">Reference proteome</keyword>
<dbReference type="Proteomes" id="UP000243739">
    <property type="component" value="Unassembled WGS sequence"/>
</dbReference>
<dbReference type="GO" id="GO:0009055">
    <property type="term" value="F:electron transfer activity"/>
    <property type="evidence" value="ECO:0007669"/>
    <property type="project" value="UniProtKB-UniRule"/>
</dbReference>
<comment type="subunit">
    <text evidence="11">Heterotetramer of 2 PyrK and 2 PyrD type B subunits.</text>
</comment>
<evidence type="ECO:0000256" key="8">
    <source>
        <dbReference type="ARBA" id="ARBA00022982"/>
    </source>
</evidence>
<dbReference type="InterPro" id="IPR039261">
    <property type="entry name" value="FNR_nucleotide-bd"/>
</dbReference>
<evidence type="ECO:0000256" key="3">
    <source>
        <dbReference type="ARBA" id="ARBA00022630"/>
    </source>
</evidence>
<evidence type="ECO:0000256" key="4">
    <source>
        <dbReference type="ARBA" id="ARBA00022714"/>
    </source>
</evidence>
<keyword evidence="3 11" id="KW-0285">Flavoprotein</keyword>
<evidence type="ECO:0000313" key="15">
    <source>
        <dbReference type="EMBL" id="OEF99100.1"/>
    </source>
</evidence>
<feature type="binding site" evidence="11 13">
    <location>
        <position position="257"/>
    </location>
    <ligand>
        <name>[2Fe-2S] cluster</name>
        <dbReference type="ChEBI" id="CHEBI:190135"/>
    </ligand>
</feature>
<dbReference type="InterPro" id="IPR017938">
    <property type="entry name" value="Riboflavin_synthase-like_b-brl"/>
</dbReference>
<dbReference type="GO" id="GO:0046872">
    <property type="term" value="F:metal ion binding"/>
    <property type="evidence" value="ECO:0007669"/>
    <property type="project" value="UniProtKB-KW"/>
</dbReference>
<evidence type="ECO:0000256" key="9">
    <source>
        <dbReference type="ARBA" id="ARBA00023004"/>
    </source>
</evidence>
<comment type="function">
    <text evidence="11">Responsible for channeling the electrons from the oxidation of dihydroorotate from the FMN redox center in the PyrD type B subunit to the ultimate electron acceptor NAD(+).</text>
</comment>
<evidence type="ECO:0000256" key="10">
    <source>
        <dbReference type="ARBA" id="ARBA00023014"/>
    </source>
</evidence>
<comment type="pathway">
    <text evidence="11">Pyrimidine metabolism; UMP biosynthesis via de novo pathway; orotate from (S)-dihydroorotate (NAD(+) route): step 1/1.</text>
</comment>
<feature type="binding site" evidence="11 12">
    <location>
        <begin position="87"/>
        <end position="88"/>
    </location>
    <ligand>
        <name>FAD</name>
        <dbReference type="ChEBI" id="CHEBI:57692"/>
    </ligand>
</feature>
<evidence type="ECO:0000256" key="5">
    <source>
        <dbReference type="ARBA" id="ARBA00022723"/>
    </source>
</evidence>
<evidence type="ECO:0000259" key="14">
    <source>
        <dbReference type="PROSITE" id="PS51384"/>
    </source>
</evidence>
<dbReference type="PANTHER" id="PTHR43513:SF3">
    <property type="entry name" value="DIHYDROOROTATE DEHYDROGENASE B (NAD(+)), ELECTRON TRANSFER SUBUNIT-RELATED"/>
    <property type="match status" value="1"/>
</dbReference>
<dbReference type="CDD" id="cd06218">
    <property type="entry name" value="DHOD_e_trans"/>
    <property type="match status" value="1"/>
</dbReference>
<dbReference type="STRING" id="337097.BHF71_02645"/>
<feature type="domain" description="FAD-binding FR-type" evidence="14">
    <location>
        <begin position="1"/>
        <end position="112"/>
    </location>
</feature>
<dbReference type="InterPro" id="IPR037117">
    <property type="entry name" value="Dihydroorotate_DH_ele_sf"/>
</dbReference>
<organism evidence="15 16">
    <name type="scientific">Vulcanibacillus modesticaldus</name>
    <dbReference type="NCBI Taxonomy" id="337097"/>
    <lineage>
        <taxon>Bacteria</taxon>
        <taxon>Bacillati</taxon>
        <taxon>Bacillota</taxon>
        <taxon>Bacilli</taxon>
        <taxon>Bacillales</taxon>
        <taxon>Bacillaceae</taxon>
        <taxon>Vulcanibacillus</taxon>
    </lineage>
</organism>
<dbReference type="InterPro" id="IPR019480">
    <property type="entry name" value="Dihydroorotate_DH_Fe-S-bd"/>
</dbReference>
<comment type="similarity">
    <text evidence="1 11">Belongs to the PyrK family.</text>
</comment>
<dbReference type="PIRSF" id="PIRSF006816">
    <property type="entry name" value="Cyc3_hyd_g"/>
    <property type="match status" value="1"/>
</dbReference>
<proteinExistence type="inferred from homology"/>
<evidence type="ECO:0000256" key="13">
    <source>
        <dbReference type="PIRSR" id="PIRSR006816-2"/>
    </source>
</evidence>
<evidence type="ECO:0000256" key="7">
    <source>
        <dbReference type="ARBA" id="ARBA00022975"/>
    </source>
</evidence>
<keyword evidence="5 11" id="KW-0479">Metal-binding</keyword>
<feature type="binding site" evidence="11 13">
    <location>
        <position position="240"/>
    </location>
    <ligand>
        <name>[2Fe-2S] cluster</name>
        <dbReference type="ChEBI" id="CHEBI:190135"/>
    </ligand>
</feature>
<keyword evidence="7 11" id="KW-0665">Pyrimidine biosynthesis</keyword>
<evidence type="ECO:0000256" key="6">
    <source>
        <dbReference type="ARBA" id="ARBA00022827"/>
    </source>
</evidence>
<dbReference type="HAMAP" id="MF_01211">
    <property type="entry name" value="DHODB_Fe_S_bind"/>
    <property type="match status" value="1"/>
</dbReference>
<dbReference type="Gene3D" id="2.10.240.10">
    <property type="entry name" value="Dihydroorotate dehydrogenase, electron transfer subunit"/>
    <property type="match status" value="1"/>
</dbReference>
<dbReference type="AlphaFoldDB" id="A0A1D2YTR6"/>
<dbReference type="PANTHER" id="PTHR43513">
    <property type="entry name" value="DIHYDROOROTATE DEHYDROGENASE B (NAD(+)), ELECTRON TRANSFER SUBUNIT"/>
    <property type="match status" value="1"/>
</dbReference>
<comment type="cofactor">
    <cofactor evidence="13">
        <name>[2Fe-2S] cluster</name>
        <dbReference type="ChEBI" id="CHEBI:190135"/>
    </cofactor>
    <text evidence="13">Binds 1 [2Fe-2S] cluster per subunit.</text>
</comment>
<dbReference type="EMBL" id="MIJF01000035">
    <property type="protein sequence ID" value="OEF99100.1"/>
    <property type="molecule type" value="Genomic_DNA"/>
</dbReference>
<name>A0A1D2YTR6_9BACI</name>
<dbReference type="OrthoDB" id="9778346at2"/>
<dbReference type="GO" id="GO:0050660">
    <property type="term" value="F:flavin adenine dinucleotide binding"/>
    <property type="evidence" value="ECO:0007669"/>
    <property type="project" value="InterPro"/>
</dbReference>
<dbReference type="InterPro" id="IPR012165">
    <property type="entry name" value="Cyt_c3_hydrogenase_gsu"/>
</dbReference>
<dbReference type="InterPro" id="IPR017927">
    <property type="entry name" value="FAD-bd_FR_type"/>
</dbReference>
<evidence type="ECO:0000256" key="12">
    <source>
        <dbReference type="PIRSR" id="PIRSR006816-1"/>
    </source>
</evidence>
<feature type="binding site" evidence="11 12">
    <location>
        <begin position="63"/>
        <end position="66"/>
    </location>
    <ligand>
        <name>FAD</name>
        <dbReference type="ChEBI" id="CHEBI:57692"/>
    </ligand>
</feature>
<evidence type="ECO:0000256" key="2">
    <source>
        <dbReference type="ARBA" id="ARBA00022448"/>
    </source>
</evidence>
<feature type="binding site" evidence="11 13">
    <location>
        <position position="237"/>
    </location>
    <ligand>
        <name>[2Fe-2S] cluster</name>
        <dbReference type="ChEBI" id="CHEBI:190135"/>
    </ligand>
</feature>
<accession>A0A1D2YTR6</accession>
<dbReference type="Gene3D" id="2.40.30.10">
    <property type="entry name" value="Translation factors"/>
    <property type="match status" value="1"/>
</dbReference>
<feature type="binding site" evidence="11 12">
    <location>
        <begin position="80"/>
        <end position="82"/>
    </location>
    <ligand>
        <name>FAD</name>
        <dbReference type="ChEBI" id="CHEBI:57692"/>
    </ligand>
</feature>
<dbReference type="PRINTS" id="PR00409">
    <property type="entry name" value="PHDIOXRDTASE"/>
</dbReference>
<dbReference type="SUPFAM" id="SSF52343">
    <property type="entry name" value="Ferredoxin reductase-like, C-terminal NADP-linked domain"/>
    <property type="match status" value="1"/>
</dbReference>
<protein>
    <recommendedName>
        <fullName evidence="11">Dihydroorotate dehydrogenase B (NAD(+)), electron transfer subunit</fullName>
    </recommendedName>
    <alternativeName>
        <fullName evidence="11">Dihydroorotate oxidase B, electron transfer subunit</fullName>
    </alternativeName>
</protein>
<dbReference type="GO" id="GO:0044205">
    <property type="term" value="P:'de novo' UMP biosynthetic process"/>
    <property type="evidence" value="ECO:0007669"/>
    <property type="project" value="UniProtKB-UniRule"/>
</dbReference>
<keyword evidence="4 11" id="KW-0001">2Fe-2S</keyword>
<keyword evidence="8 11" id="KW-0249">Electron transport</keyword>
<dbReference type="SUPFAM" id="SSF63380">
    <property type="entry name" value="Riboflavin synthase domain-like"/>
    <property type="match status" value="1"/>
</dbReference>
<dbReference type="GO" id="GO:0016491">
    <property type="term" value="F:oxidoreductase activity"/>
    <property type="evidence" value="ECO:0007669"/>
    <property type="project" value="InterPro"/>
</dbReference>
<feature type="binding site" evidence="11 13">
    <location>
        <position position="232"/>
    </location>
    <ligand>
        <name>[2Fe-2S] cluster</name>
        <dbReference type="ChEBI" id="CHEBI:190135"/>
    </ligand>
</feature>
<dbReference type="Gene3D" id="3.40.50.80">
    <property type="entry name" value="Nucleotide-binding domain of ferredoxin-NADP reductase (FNR) module"/>
    <property type="match status" value="1"/>
</dbReference>
<gene>
    <name evidence="11" type="primary">pyrK</name>
    <name evidence="15" type="ORF">BHF71_02645</name>
</gene>
<reference evidence="15 16" key="1">
    <citation type="submission" date="2016-09" db="EMBL/GenBank/DDBJ databases">
        <title>Draft genome sequence for the type strain of Vulcanibacillus modesticaldus BR, a strictly anaerobic, moderately thermophilic, and nitrate-reducing bacterium from deep sea-hydrothermal vents of the Mid-Atlantic Ridge.</title>
        <authorList>
            <person name="Abin C.A."/>
            <person name="Hollibaugh J.T."/>
        </authorList>
    </citation>
    <scope>NUCLEOTIDE SEQUENCE [LARGE SCALE GENOMIC DNA]</scope>
    <source>
        <strain evidence="15 16">BR</strain>
    </source>
</reference>
<comment type="cofactor">
    <cofactor evidence="11">
        <name>[2Fe-2S] cluster</name>
        <dbReference type="ChEBI" id="CHEBI:190135"/>
    </cofactor>
    <text evidence="11">Binds 1 [2Fe-2S] cluster per subunit.</text>
</comment>
<evidence type="ECO:0000313" key="16">
    <source>
        <dbReference type="Proteomes" id="UP000243739"/>
    </source>
</evidence>
<dbReference type="UniPathway" id="UPA00070">
    <property type="reaction ID" value="UER00945"/>
</dbReference>
<sequence>MEQYLMRVKENKEITDKIYKITLKLKEINRSLAQGRQNKLFSPRPGQFLYIRVSDVTEPLLRRPISIYDYDPDTTQITLVYRVQGEGTKRLSQFKVDDDLDVIGPLGNGFPYDQIATNAHIVLIGGGIGIPPLYYLAKELVERGIKVTTLLGFQSKKDSFLINEFLSLGEVRVSSMDGSIGIRGTVLDLITDRDKWDTFYTCGPMTMMKAIQEKWLNTAIDGYISLEERMGCGIGACYGCVVKVDKKIDKRGYKKVCFDGPVFYFREVIL</sequence>
<dbReference type="PROSITE" id="PS51384">
    <property type="entry name" value="FAD_FR"/>
    <property type="match status" value="1"/>
</dbReference>
<keyword evidence="2 11" id="KW-0813">Transport</keyword>
<dbReference type="RefSeq" id="WP_069657077.1">
    <property type="nucleotide sequence ID" value="NZ_MIJF01000035.1"/>
</dbReference>
<dbReference type="InterPro" id="IPR050353">
    <property type="entry name" value="PyrK_electron_transfer"/>
</dbReference>
<evidence type="ECO:0000256" key="1">
    <source>
        <dbReference type="ARBA" id="ARBA00006422"/>
    </source>
</evidence>